<sequence>MKKRFFTILFLLMCWTSYADLSSGSLPAGNAASEPAKPAASEKAVIAYQRVTVAPGDTLLSITERINENQQSIEKVLKDFAVLNPSVDPNHLQIGKTYAFPSYDKADDSSAASTP</sequence>
<dbReference type="InterPro" id="IPR018392">
    <property type="entry name" value="LysM"/>
</dbReference>
<evidence type="ECO:0000313" key="3">
    <source>
        <dbReference type="EMBL" id="MFD2694461.1"/>
    </source>
</evidence>
<protein>
    <submittedName>
        <fullName evidence="3">LysM peptidoglycan-binding domain-containing protein</fullName>
    </submittedName>
</protein>
<proteinExistence type="predicted"/>
<gene>
    <name evidence="3" type="ORF">ACFSUE_12630</name>
</gene>
<comment type="caution">
    <text evidence="3">The sequence shown here is derived from an EMBL/GenBank/DDBJ whole genome shotgun (WGS) entry which is preliminary data.</text>
</comment>
<dbReference type="Proteomes" id="UP001597399">
    <property type="component" value="Unassembled WGS sequence"/>
</dbReference>
<keyword evidence="4" id="KW-1185">Reference proteome</keyword>
<dbReference type="Gene3D" id="3.10.350.10">
    <property type="entry name" value="LysM domain"/>
    <property type="match status" value="1"/>
</dbReference>
<accession>A0ABW5S3Y5</accession>
<evidence type="ECO:0000259" key="2">
    <source>
        <dbReference type="PROSITE" id="PS51782"/>
    </source>
</evidence>
<dbReference type="EMBL" id="JBHUMQ010000027">
    <property type="protein sequence ID" value="MFD2694461.1"/>
    <property type="molecule type" value="Genomic_DNA"/>
</dbReference>
<feature type="domain" description="LysM" evidence="2">
    <location>
        <begin position="49"/>
        <end position="100"/>
    </location>
</feature>
<feature type="signal peptide" evidence="1">
    <location>
        <begin position="1"/>
        <end position="19"/>
    </location>
</feature>
<dbReference type="PROSITE" id="PS51782">
    <property type="entry name" value="LYSM"/>
    <property type="match status" value="1"/>
</dbReference>
<feature type="chain" id="PRO_5047463192" evidence="1">
    <location>
        <begin position="20"/>
        <end position="115"/>
    </location>
</feature>
<dbReference type="RefSeq" id="WP_253062127.1">
    <property type="nucleotide sequence ID" value="NZ_JAMXWM010000012.1"/>
</dbReference>
<keyword evidence="1" id="KW-0732">Signal</keyword>
<reference evidence="4" key="1">
    <citation type="journal article" date="2019" name="Int. J. Syst. Evol. Microbiol.">
        <title>The Global Catalogue of Microorganisms (GCM) 10K type strain sequencing project: providing services to taxonomists for standard genome sequencing and annotation.</title>
        <authorList>
            <consortium name="The Broad Institute Genomics Platform"/>
            <consortium name="The Broad Institute Genome Sequencing Center for Infectious Disease"/>
            <person name="Wu L."/>
            <person name="Ma J."/>
        </authorList>
    </citation>
    <scope>NUCLEOTIDE SEQUENCE [LARGE SCALE GENOMIC DNA]</scope>
    <source>
        <strain evidence="4">TISTR 2466</strain>
    </source>
</reference>
<evidence type="ECO:0000313" key="4">
    <source>
        <dbReference type="Proteomes" id="UP001597399"/>
    </source>
</evidence>
<dbReference type="InterPro" id="IPR036779">
    <property type="entry name" value="LysM_dom_sf"/>
</dbReference>
<evidence type="ECO:0000256" key="1">
    <source>
        <dbReference type="SAM" id="SignalP"/>
    </source>
</evidence>
<name>A0ABW5S3Y5_9BACL</name>
<organism evidence="3 4">
    <name type="scientific">Sporolactobacillus shoreicorticis</name>
    <dbReference type="NCBI Taxonomy" id="1923877"/>
    <lineage>
        <taxon>Bacteria</taxon>
        <taxon>Bacillati</taxon>
        <taxon>Bacillota</taxon>
        <taxon>Bacilli</taxon>
        <taxon>Bacillales</taxon>
        <taxon>Sporolactobacillaceae</taxon>
        <taxon>Sporolactobacillus</taxon>
    </lineage>
</organism>